<protein>
    <submittedName>
        <fullName evidence="1">Uncharacterized protein</fullName>
    </submittedName>
</protein>
<dbReference type="EMBL" id="MH606185">
    <property type="protein sequence ID" value="AXH71119.1"/>
    <property type="molecule type" value="Genomic_DNA"/>
</dbReference>
<dbReference type="Proteomes" id="UP000260425">
    <property type="component" value="Segment"/>
</dbReference>
<organismHost>
    <name type="scientific">Bacillus subtilis</name>
    <dbReference type="NCBI Taxonomy" id="1423"/>
</organismHost>
<accession>A0A345MJT7</accession>
<gene>
    <name evidence="1" type="ORF">BSP38_077</name>
</gene>
<name>A0A345MJT7_BPBSP</name>
<organism evidence="1 2">
    <name type="scientific">Bacillus phage BSP38</name>
    <dbReference type="NCBI Taxonomy" id="2283013"/>
    <lineage>
        <taxon>Viruses</taxon>
        <taxon>Duplodnaviria</taxon>
        <taxon>Heunggongvirae</taxon>
        <taxon>Uroviricota</taxon>
        <taxon>Caudoviricetes</taxon>
        <taxon>Herelleviridae</taxon>
        <taxon>Bastillevirinae</taxon>
        <taxon>Jeonjuvirus</taxon>
        <taxon>Jeonjuvirus BSP38</taxon>
    </lineage>
</organism>
<sequence length="211" mass="24434">MPRKKSIRPKLFQSNAATKKTMQRFGNALVQKTLDAGMEAARGALPNDVEVSRKPKYLQITEKRANKRGVIDLKPYFMRSSHKKVSKKGGWYLTVPIAIKKKQMSRRMYDQLRAVNMSSNTQKTVISDYLYDRRKLSEAPDLNYTPKTNNVTKQRIGRNRHAYVAYRTVSSKSPANSWIINRSRVNESDTSKTFVRNVGKLMRWKMKNGWS</sequence>
<keyword evidence="2" id="KW-1185">Reference proteome</keyword>
<evidence type="ECO:0000313" key="1">
    <source>
        <dbReference type="EMBL" id="AXH71119.1"/>
    </source>
</evidence>
<proteinExistence type="predicted"/>
<reference evidence="1 2" key="1">
    <citation type="submission" date="2018-07" db="EMBL/GenBank/DDBJ databases">
        <title>Complete nucleotide sequence of Bacillus phage BSP38.</title>
        <authorList>
            <person name="Ghosh K."/>
            <person name="Kim K.-P."/>
        </authorList>
    </citation>
    <scope>NUCLEOTIDE SEQUENCE [LARGE SCALE GENOMIC DNA]</scope>
</reference>
<evidence type="ECO:0000313" key="2">
    <source>
        <dbReference type="Proteomes" id="UP000260425"/>
    </source>
</evidence>